<evidence type="ECO:0000256" key="2">
    <source>
        <dbReference type="ARBA" id="ARBA00005099"/>
    </source>
</evidence>
<evidence type="ECO:0000256" key="4">
    <source>
        <dbReference type="ARBA" id="ARBA00013030"/>
    </source>
</evidence>
<keyword evidence="7" id="KW-0808">Transferase</keyword>
<dbReference type="FunFam" id="3.40.640.10:FF:000010">
    <property type="entry name" value="Phosphoserine aminotransferase"/>
    <property type="match status" value="1"/>
</dbReference>
<sequence>MDYSNTGISLLAMSHRSKPVMELFDETTDRLCSLLDIPDGYKVLWLQGGASLQFSMVPMNILNEHETADYIDTGAWSSKAIKEARNFGSVNIAGSSKNDNYTFIPRYLEQYSESVYLHITTNNTIYGTQYHVLPEVINNGFIVADMSSDILSMPIDISEFGLIYAGAQKNMGPAGVTLVIIREDLVGRAERQIPTMLDYATHVSKGSMFNTPPVFAVFMVNETLKWVESIGGVSAMAEKNRIKAKKLYDEIERNSLFTCPVNPDDRSLMNVPFVFDRDGLDDNDFLSHCSERNIVSLKGHRSVGGFRASIYNAMPEKGLDALISAMQTYEQGQ</sequence>
<dbReference type="GO" id="GO:0005737">
    <property type="term" value="C:cytoplasm"/>
    <property type="evidence" value="ECO:0007669"/>
    <property type="project" value="TreeGrafter"/>
</dbReference>
<keyword evidence="5" id="KW-0032">Aminotransferase</keyword>
<dbReference type="UniPathway" id="UPA00135">
    <property type="reaction ID" value="UER00197"/>
</dbReference>
<dbReference type="FunFam" id="3.90.1150.10:FF:000006">
    <property type="entry name" value="Phosphoserine aminotransferase"/>
    <property type="match status" value="1"/>
</dbReference>
<evidence type="ECO:0000256" key="3">
    <source>
        <dbReference type="ARBA" id="ARBA00006904"/>
    </source>
</evidence>
<proteinExistence type="inferred from homology"/>
<dbReference type="InterPro" id="IPR015422">
    <property type="entry name" value="PyrdxlP-dep_Trfase_small"/>
</dbReference>
<dbReference type="GO" id="GO:0006564">
    <property type="term" value="P:L-serine biosynthetic process"/>
    <property type="evidence" value="ECO:0007669"/>
    <property type="project" value="UniProtKB-KW"/>
</dbReference>
<evidence type="ECO:0000256" key="9">
    <source>
        <dbReference type="ARBA" id="ARBA00023299"/>
    </source>
</evidence>
<dbReference type="Pfam" id="PF00266">
    <property type="entry name" value="Aminotran_5"/>
    <property type="match status" value="1"/>
</dbReference>
<dbReference type="SUPFAM" id="SSF53383">
    <property type="entry name" value="PLP-dependent transferases"/>
    <property type="match status" value="1"/>
</dbReference>
<evidence type="ECO:0000259" key="12">
    <source>
        <dbReference type="Pfam" id="PF00266"/>
    </source>
</evidence>
<dbReference type="InterPro" id="IPR015421">
    <property type="entry name" value="PyrdxlP-dep_Trfase_major"/>
</dbReference>
<comment type="similarity">
    <text evidence="3">Belongs to the class-V pyridoxal-phosphate-dependent aminotransferase family. SerC subfamily.</text>
</comment>
<dbReference type="InterPro" id="IPR020578">
    <property type="entry name" value="Aminotrans_V_PyrdxlP_BS"/>
</dbReference>
<feature type="domain" description="Aminotransferase class V" evidence="12">
    <location>
        <begin position="5"/>
        <end position="322"/>
    </location>
</feature>
<dbReference type="GO" id="GO:0030170">
    <property type="term" value="F:pyridoxal phosphate binding"/>
    <property type="evidence" value="ECO:0007669"/>
    <property type="project" value="TreeGrafter"/>
</dbReference>
<dbReference type="NCBIfam" id="NF003764">
    <property type="entry name" value="PRK05355.1"/>
    <property type="match status" value="1"/>
</dbReference>
<evidence type="ECO:0000256" key="1">
    <source>
        <dbReference type="ARBA" id="ARBA00001933"/>
    </source>
</evidence>
<dbReference type="EC" id="2.6.1.52" evidence="4"/>
<evidence type="ECO:0000256" key="10">
    <source>
        <dbReference type="ARBA" id="ARBA00047630"/>
    </source>
</evidence>
<comment type="catalytic activity">
    <reaction evidence="10">
        <text>4-(phosphooxy)-L-threonine + 2-oxoglutarate = (R)-3-hydroxy-2-oxo-4-phosphooxybutanoate + L-glutamate</text>
        <dbReference type="Rhea" id="RHEA:16573"/>
        <dbReference type="ChEBI" id="CHEBI:16810"/>
        <dbReference type="ChEBI" id="CHEBI:29985"/>
        <dbReference type="ChEBI" id="CHEBI:58452"/>
        <dbReference type="ChEBI" id="CHEBI:58538"/>
        <dbReference type="EC" id="2.6.1.52"/>
    </reaction>
</comment>
<organism evidence="13">
    <name type="scientific">marine metagenome</name>
    <dbReference type="NCBI Taxonomy" id="408172"/>
    <lineage>
        <taxon>unclassified sequences</taxon>
        <taxon>metagenomes</taxon>
        <taxon>ecological metagenomes</taxon>
    </lineage>
</organism>
<keyword evidence="8" id="KW-0663">Pyridoxal phosphate</keyword>
<comment type="catalytic activity">
    <reaction evidence="11">
        <text>O-phospho-L-serine + 2-oxoglutarate = 3-phosphooxypyruvate + L-glutamate</text>
        <dbReference type="Rhea" id="RHEA:14329"/>
        <dbReference type="ChEBI" id="CHEBI:16810"/>
        <dbReference type="ChEBI" id="CHEBI:18110"/>
        <dbReference type="ChEBI" id="CHEBI:29985"/>
        <dbReference type="ChEBI" id="CHEBI:57524"/>
        <dbReference type="EC" id="2.6.1.52"/>
    </reaction>
</comment>
<dbReference type="HAMAP" id="MF_00160">
    <property type="entry name" value="SerC_aminotrans_5"/>
    <property type="match status" value="1"/>
</dbReference>
<keyword evidence="6" id="KW-0028">Amino-acid biosynthesis</keyword>
<evidence type="ECO:0000256" key="11">
    <source>
        <dbReference type="ARBA" id="ARBA00049007"/>
    </source>
</evidence>
<dbReference type="InterPro" id="IPR000192">
    <property type="entry name" value="Aminotrans_V_dom"/>
</dbReference>
<protein>
    <recommendedName>
        <fullName evidence="4">phosphoserine transaminase</fullName>
        <ecNumber evidence="4">2.6.1.52</ecNumber>
    </recommendedName>
</protein>
<dbReference type="PANTHER" id="PTHR43247:SF1">
    <property type="entry name" value="PHOSPHOSERINE AMINOTRANSFERASE"/>
    <property type="match status" value="1"/>
</dbReference>
<gene>
    <name evidence="13" type="ORF">METZ01_LOCUS106361</name>
</gene>
<reference evidence="13" key="1">
    <citation type="submission" date="2018-05" db="EMBL/GenBank/DDBJ databases">
        <authorList>
            <person name="Lanie J.A."/>
            <person name="Ng W.-L."/>
            <person name="Kazmierczak K.M."/>
            <person name="Andrzejewski T.M."/>
            <person name="Davidsen T.M."/>
            <person name="Wayne K.J."/>
            <person name="Tettelin H."/>
            <person name="Glass J.I."/>
            <person name="Rusch D."/>
            <person name="Podicherti R."/>
            <person name="Tsui H.-C.T."/>
            <person name="Winkler M.E."/>
        </authorList>
    </citation>
    <scope>NUCLEOTIDE SEQUENCE</scope>
</reference>
<dbReference type="Gene3D" id="3.90.1150.10">
    <property type="entry name" value="Aspartate Aminotransferase, domain 1"/>
    <property type="match status" value="1"/>
</dbReference>
<comment type="pathway">
    <text evidence="2">Amino-acid biosynthesis; L-serine biosynthesis; L-serine from 3-phospho-D-glycerate: step 2/3.</text>
</comment>
<dbReference type="GO" id="GO:0004648">
    <property type="term" value="F:O-phospho-L-serine:2-oxoglutarate aminotransferase activity"/>
    <property type="evidence" value="ECO:0007669"/>
    <property type="project" value="UniProtKB-EC"/>
</dbReference>
<name>A0A381WNI4_9ZZZZ</name>
<dbReference type="InterPro" id="IPR022278">
    <property type="entry name" value="Pser_aminoTfrase"/>
</dbReference>
<evidence type="ECO:0000256" key="7">
    <source>
        <dbReference type="ARBA" id="ARBA00022679"/>
    </source>
</evidence>
<evidence type="ECO:0000313" key="13">
    <source>
        <dbReference type="EMBL" id="SVA53507.1"/>
    </source>
</evidence>
<keyword evidence="9" id="KW-0718">Serine biosynthesis</keyword>
<dbReference type="PROSITE" id="PS00595">
    <property type="entry name" value="AA_TRANSFER_CLASS_5"/>
    <property type="match status" value="1"/>
</dbReference>
<accession>A0A381WNI4</accession>
<evidence type="ECO:0000256" key="6">
    <source>
        <dbReference type="ARBA" id="ARBA00022605"/>
    </source>
</evidence>
<evidence type="ECO:0000256" key="5">
    <source>
        <dbReference type="ARBA" id="ARBA00022576"/>
    </source>
</evidence>
<dbReference type="PIRSF" id="PIRSF000525">
    <property type="entry name" value="SerC"/>
    <property type="match status" value="1"/>
</dbReference>
<dbReference type="EMBL" id="UINC01012228">
    <property type="protein sequence ID" value="SVA53507.1"/>
    <property type="molecule type" value="Genomic_DNA"/>
</dbReference>
<dbReference type="PANTHER" id="PTHR43247">
    <property type="entry name" value="PHOSPHOSERINE AMINOTRANSFERASE"/>
    <property type="match status" value="1"/>
</dbReference>
<dbReference type="Gene3D" id="3.40.640.10">
    <property type="entry name" value="Type I PLP-dependent aspartate aminotransferase-like (Major domain)"/>
    <property type="match status" value="1"/>
</dbReference>
<comment type="cofactor">
    <cofactor evidence="1">
        <name>pyridoxal 5'-phosphate</name>
        <dbReference type="ChEBI" id="CHEBI:597326"/>
    </cofactor>
</comment>
<dbReference type="AlphaFoldDB" id="A0A381WNI4"/>
<evidence type="ECO:0000256" key="8">
    <source>
        <dbReference type="ARBA" id="ARBA00022898"/>
    </source>
</evidence>
<dbReference type="InterPro" id="IPR015424">
    <property type="entry name" value="PyrdxlP-dep_Trfase"/>
</dbReference>